<proteinExistence type="predicted"/>
<evidence type="ECO:0000313" key="2">
    <source>
        <dbReference type="EMBL" id="RCW36345.1"/>
    </source>
</evidence>
<dbReference type="Proteomes" id="UP000252795">
    <property type="component" value="Unassembled WGS sequence"/>
</dbReference>
<accession>A0A368V7V6</accession>
<evidence type="ECO:0000313" key="1">
    <source>
        <dbReference type="EMBL" id="RBP75536.1"/>
    </source>
</evidence>
<organism evidence="2 3">
    <name type="scientific">Marinobacter nauticus</name>
    <name type="common">Marinobacter hydrocarbonoclasticus</name>
    <name type="synonym">Marinobacter aquaeolei</name>
    <dbReference type="NCBI Taxonomy" id="2743"/>
    <lineage>
        <taxon>Bacteria</taxon>
        <taxon>Pseudomonadati</taxon>
        <taxon>Pseudomonadota</taxon>
        <taxon>Gammaproteobacteria</taxon>
        <taxon>Pseudomonadales</taxon>
        <taxon>Marinobacteraceae</taxon>
        <taxon>Marinobacter</taxon>
    </lineage>
</organism>
<gene>
    <name evidence="2" type="ORF">DET51_103136</name>
    <name evidence="1" type="ORF">DET64_103136</name>
</gene>
<sequence>MLQRQPATPGVINGRETRMINKAVLVLLFLLSGPALAEEKPPELWSWFKDLNKSKEACEIQSSYALQVLGLENQVENEYGIYGNVKSNRVVVKCIEISPNQSKLMVAVAGYNRDSVELVRNKIIDSIQ</sequence>
<name>A0A368V7V6_MARNT</name>
<dbReference type="EMBL" id="QPJB01000003">
    <property type="protein sequence ID" value="RCW36345.1"/>
    <property type="molecule type" value="Genomic_DNA"/>
</dbReference>
<evidence type="ECO:0008006" key="5">
    <source>
        <dbReference type="Google" id="ProtNLM"/>
    </source>
</evidence>
<evidence type="ECO:0000313" key="4">
    <source>
        <dbReference type="Proteomes" id="UP000253065"/>
    </source>
</evidence>
<evidence type="ECO:0000313" key="3">
    <source>
        <dbReference type="Proteomes" id="UP000252795"/>
    </source>
</evidence>
<protein>
    <recommendedName>
        <fullName evidence="5">DUF3568 family protein</fullName>
    </recommendedName>
</protein>
<reference evidence="2 3" key="1">
    <citation type="submission" date="2018-07" db="EMBL/GenBank/DDBJ databases">
        <title>Freshwater and sediment microbial communities from various areas in North America, analyzing microbe dynamics in response to fracking.</title>
        <authorList>
            <person name="Lamendella R."/>
        </authorList>
    </citation>
    <scope>NUCLEOTIDE SEQUENCE [LARGE SCALE GENOMIC DNA]</scope>
    <source>
        <strain evidence="2 3">114E</strain>
        <strain evidence="1 4">114E_o</strain>
    </source>
</reference>
<keyword evidence="4" id="KW-1185">Reference proteome</keyword>
<dbReference type="Proteomes" id="UP000253065">
    <property type="component" value="Unassembled WGS sequence"/>
</dbReference>
<comment type="caution">
    <text evidence="2">The sequence shown here is derived from an EMBL/GenBank/DDBJ whole genome shotgun (WGS) entry which is preliminary data.</text>
</comment>
<dbReference type="AlphaFoldDB" id="A0A368V7V6"/>
<dbReference type="EMBL" id="QNSA01000003">
    <property type="protein sequence ID" value="RBP75536.1"/>
    <property type="molecule type" value="Genomic_DNA"/>
</dbReference>